<dbReference type="RefSeq" id="WP_122102404.1">
    <property type="nucleotide sequence ID" value="NZ_RFLY01000021.1"/>
</dbReference>
<dbReference type="Pfam" id="PF20410">
    <property type="entry name" value="X-Tfes_XVIPCD"/>
    <property type="match status" value="1"/>
</dbReference>
<feature type="domain" description="X-Tfes XVIPCD" evidence="2">
    <location>
        <begin position="382"/>
        <end position="481"/>
    </location>
</feature>
<dbReference type="Gene3D" id="3.40.50.1820">
    <property type="entry name" value="alpha/beta hydrolase"/>
    <property type="match status" value="1"/>
</dbReference>
<feature type="region of interest" description="Disordered" evidence="1">
    <location>
        <begin position="367"/>
        <end position="386"/>
    </location>
</feature>
<keyword evidence="4" id="KW-1185">Reference proteome</keyword>
<protein>
    <recommendedName>
        <fullName evidence="2">X-Tfes XVIPCD domain-containing protein</fullName>
    </recommendedName>
</protein>
<accession>A0A3M2HMG0</accession>
<proteinExistence type="predicted"/>
<dbReference type="Proteomes" id="UP000275012">
    <property type="component" value="Unassembled WGS sequence"/>
</dbReference>
<evidence type="ECO:0000313" key="3">
    <source>
        <dbReference type="EMBL" id="RMH88102.1"/>
    </source>
</evidence>
<evidence type="ECO:0000256" key="1">
    <source>
        <dbReference type="SAM" id="MobiDB-lite"/>
    </source>
</evidence>
<dbReference type="Pfam" id="PF26363">
    <property type="entry name" value="Phospholipase-like"/>
    <property type="match status" value="1"/>
</dbReference>
<dbReference type="SUPFAM" id="SSF53474">
    <property type="entry name" value="alpha/beta-Hydrolases"/>
    <property type="match status" value="1"/>
</dbReference>
<dbReference type="InterPro" id="IPR046519">
    <property type="entry name" value="X-Tfes_XVIPCD"/>
</dbReference>
<comment type="caution">
    <text evidence="3">The sequence shown here is derived from an EMBL/GenBank/DDBJ whole genome shotgun (WGS) entry which is preliminary data.</text>
</comment>
<name>A0A3M2HMG0_9GAMM</name>
<dbReference type="AlphaFoldDB" id="A0A3M2HMG0"/>
<gene>
    <name evidence="3" type="ORF">EBB59_12065</name>
</gene>
<dbReference type="InterPro" id="IPR029058">
    <property type="entry name" value="AB_hydrolase_fold"/>
</dbReference>
<sequence length="509" mass="56396">MSRPLTSHDYAALAYDSYTDRVADPQKEIDIEGRDYRILATASHLNGYQGTLYHDVESNTVVVAHRGSELDTSLKFAQDWGFTNAQMVLRRVNPQIASADALTREALEWSKRLAGPDGQPATVTTTGHSMGGTHTQVMAYRYGLYGETFNAFGANSLALRVPADPQANVINHVRATDMVSALSHHYGEVRGYAIRKDVQDLLADGEDPRIQGVAGFLHDAKQVGLAPHDIQQFYRQNPVSGAPLLSQENAARFEQNRGMFQAFRHDLYQTRAMLGNGMDLKREFENAMEHRLPGDPARLPKPPQEWDAGFPELFKREAMRYHLRQRESLELLIDGIRSTPGRVMDWGGEKMQQLEENVRRELGVPLSSLDTPQAAPPPPRLDDPGHPRHAMYLGALAGMLEIDEKHQRAPDGRTLQAAAALATAATANGLKQIDHILLSRDGTNLIAMEGEPGNPTRRMATLPTLAALDQPMDESLAQIAQSERAQASQQLAEQQNQQQQQQQRGLVMG</sequence>
<reference evidence="3 4" key="1">
    <citation type="submission" date="2018-10" db="EMBL/GenBank/DDBJ databases">
        <title>Proposal of Lysobacter pythonis sp. nov. isolated from royal pythons (Python regius).</title>
        <authorList>
            <person name="Hans-Juergen B."/>
            <person name="Huptas C."/>
            <person name="Sandra B."/>
            <person name="Igor L."/>
            <person name="Joachim S."/>
            <person name="Siegfried S."/>
            <person name="Mareike W."/>
            <person name="Peter K."/>
        </authorList>
    </citation>
    <scope>NUCLEOTIDE SEQUENCE [LARGE SCALE GENOMIC DNA]</scope>
    <source>
        <strain evidence="3 4">4284/11</strain>
    </source>
</reference>
<evidence type="ECO:0000259" key="2">
    <source>
        <dbReference type="Pfam" id="PF20410"/>
    </source>
</evidence>
<evidence type="ECO:0000313" key="4">
    <source>
        <dbReference type="Proteomes" id="UP000275012"/>
    </source>
</evidence>
<feature type="region of interest" description="Disordered" evidence="1">
    <location>
        <begin position="483"/>
        <end position="509"/>
    </location>
</feature>
<organism evidence="3 4">
    <name type="scientific">Solilutibacter pythonis</name>
    <dbReference type="NCBI Taxonomy" id="2483112"/>
    <lineage>
        <taxon>Bacteria</taxon>
        <taxon>Pseudomonadati</taxon>
        <taxon>Pseudomonadota</taxon>
        <taxon>Gammaproteobacteria</taxon>
        <taxon>Lysobacterales</taxon>
        <taxon>Lysobacteraceae</taxon>
        <taxon>Solilutibacter</taxon>
    </lineage>
</organism>
<dbReference type="EMBL" id="RFLY01000021">
    <property type="protein sequence ID" value="RMH88102.1"/>
    <property type="molecule type" value="Genomic_DNA"/>
</dbReference>
<dbReference type="OrthoDB" id="7226437at2"/>